<dbReference type="InterPro" id="IPR000048">
    <property type="entry name" value="IQ_motif_EF-hand-BS"/>
</dbReference>
<dbReference type="PROSITE" id="PS50096">
    <property type="entry name" value="IQ"/>
    <property type="match status" value="1"/>
</dbReference>
<dbReference type="PANTHER" id="PTHR14465:SF0">
    <property type="entry name" value="IQ DOMAIN-CONTAINING PROTEIN H"/>
    <property type="match status" value="1"/>
</dbReference>
<keyword evidence="2" id="KW-1185">Reference proteome</keyword>
<reference evidence="1 2" key="1">
    <citation type="submission" date="2015-07" db="EMBL/GenBank/DDBJ databases">
        <title>The genome of Habropoda laboriosa.</title>
        <authorList>
            <person name="Pan H."/>
            <person name="Kapheim K."/>
        </authorList>
    </citation>
    <scope>NUCLEOTIDE SEQUENCE [LARGE SCALE GENOMIC DNA]</scope>
    <source>
        <strain evidence="1">0110345459</strain>
    </source>
</reference>
<organism evidence="1 2">
    <name type="scientific">Habropoda laboriosa</name>
    <dbReference type="NCBI Taxonomy" id="597456"/>
    <lineage>
        <taxon>Eukaryota</taxon>
        <taxon>Metazoa</taxon>
        <taxon>Ecdysozoa</taxon>
        <taxon>Arthropoda</taxon>
        <taxon>Hexapoda</taxon>
        <taxon>Insecta</taxon>
        <taxon>Pterygota</taxon>
        <taxon>Neoptera</taxon>
        <taxon>Endopterygota</taxon>
        <taxon>Hymenoptera</taxon>
        <taxon>Apocrita</taxon>
        <taxon>Aculeata</taxon>
        <taxon>Apoidea</taxon>
        <taxon>Anthophila</taxon>
        <taxon>Apidae</taxon>
        <taxon>Habropoda</taxon>
    </lineage>
</organism>
<name>A0A0L7QQZ8_9HYME</name>
<dbReference type="Pfam" id="PF00612">
    <property type="entry name" value="IQ"/>
    <property type="match status" value="1"/>
</dbReference>
<gene>
    <name evidence="1" type="ORF">WH47_04317</name>
</gene>
<dbReference type="Proteomes" id="UP000053825">
    <property type="component" value="Unassembled WGS sequence"/>
</dbReference>
<proteinExistence type="predicted"/>
<evidence type="ECO:0000313" key="1">
    <source>
        <dbReference type="EMBL" id="KOC61052.1"/>
    </source>
</evidence>
<dbReference type="AlphaFoldDB" id="A0A0L7QQZ8"/>
<dbReference type="STRING" id="597456.A0A0L7QQZ8"/>
<dbReference type="EMBL" id="KQ414784">
    <property type="protein sequence ID" value="KOC61052.1"/>
    <property type="molecule type" value="Genomic_DNA"/>
</dbReference>
<accession>A0A0L7QQZ8</accession>
<protein>
    <submittedName>
        <fullName evidence="1">IQ motif-containing protein H</fullName>
    </submittedName>
</protein>
<dbReference type="PANTHER" id="PTHR14465">
    <property type="entry name" value="IQ DOMAIN-CONTAINING PROTEIN H"/>
    <property type="match status" value="1"/>
</dbReference>
<dbReference type="Gene3D" id="1.20.5.190">
    <property type="match status" value="1"/>
</dbReference>
<sequence>MQPPSYLSPEEMRRAYEMCCDAFDETRDEPSCRCTWENVPQRSLDDTRDIIAKPREIMRTEFDESDLKFKQEIVYLRTKMFSLPRKRIDLKSGNEIISGPGRHRSSIRLTLKTAEFIQSLKEQEITTVFSVQHELSKINILKFVDGTFTICDIWLKILEFHGNQYGSKWRLMLCPQIEKIAKKRLIPTLHLDPRATFDFISQINQFTNFFLTRKDLISLLKDDNERAWLNSWKLQIHMIGGREVAATLIQAFWRGYWLRRRKAQSCRLYIAASLLWFAWITLKGKRKMHRRYLDKMLTSMQTTRDLIAKLSKDFRSIIQEPHVVIHLPSIGHPMEIRRILNPKMFAIYQNITILRICFVRNPKTEVIYVLPVKPTQDLLTMYSDFIESISPAEEVAKRITFVALSQSGTFKNRSLNVSRILHCSEDSLHAIKRKISGKPAYFLPCVVDECDMRVAGNLEVPLLSTEMELQMKFLNLSTMSEMIDNLGLLQPPHARNFFFARLWLD</sequence>
<evidence type="ECO:0000313" key="2">
    <source>
        <dbReference type="Proteomes" id="UP000053825"/>
    </source>
</evidence>
<dbReference type="InterPro" id="IPR038752">
    <property type="entry name" value="IQCH"/>
</dbReference>
<dbReference type="OrthoDB" id="2117703at2759"/>